<dbReference type="Gene3D" id="3.90.550.10">
    <property type="entry name" value="Spore Coat Polysaccharide Biosynthesis Protein SpsA, Chain A"/>
    <property type="match status" value="1"/>
</dbReference>
<dbReference type="Pfam" id="PF00535">
    <property type="entry name" value="Glycos_transf_2"/>
    <property type="match status" value="1"/>
</dbReference>
<dbReference type="InterPro" id="IPR001173">
    <property type="entry name" value="Glyco_trans_2-like"/>
</dbReference>
<dbReference type="GO" id="GO:0016740">
    <property type="term" value="F:transferase activity"/>
    <property type="evidence" value="ECO:0007669"/>
    <property type="project" value="UniProtKB-KW"/>
</dbReference>
<keyword evidence="2" id="KW-0808">Transferase</keyword>
<reference evidence="3 4" key="2">
    <citation type="submission" date="2019-02" db="EMBL/GenBank/DDBJ databases">
        <title>Draft Genome Sequences of Six Type Strains of the Genus Massilia.</title>
        <authorList>
            <person name="Miess H."/>
            <person name="Frediansyhah A."/>
            <person name="Gross H."/>
        </authorList>
    </citation>
    <scope>NUCLEOTIDE SEQUENCE [LARGE SCALE GENOMIC DNA]</scope>
    <source>
        <strain evidence="3 4">DSM 17472</strain>
    </source>
</reference>
<proteinExistence type="predicted"/>
<dbReference type="OrthoDB" id="9816564at2"/>
<dbReference type="Proteomes" id="UP000292307">
    <property type="component" value="Chromosome"/>
</dbReference>
<name>A0A411WU42_9BURK</name>
<evidence type="ECO:0000259" key="1">
    <source>
        <dbReference type="Pfam" id="PF00535"/>
    </source>
</evidence>
<protein>
    <submittedName>
        <fullName evidence="2">Glycosyl transferase</fullName>
    </submittedName>
    <submittedName>
        <fullName evidence="3">Glycosyltransferase</fullName>
    </submittedName>
</protein>
<dbReference type="InterPro" id="IPR029044">
    <property type="entry name" value="Nucleotide-diphossugar_trans"/>
</dbReference>
<reference evidence="2" key="1">
    <citation type="journal article" date="2014" name="Int. J. Syst. Evol. Microbiol.">
        <title>Complete genome sequence of Corynebacterium casei LMG S-19264T (=DSM 44701T), isolated from a smear-ripened cheese.</title>
        <authorList>
            <consortium name="US DOE Joint Genome Institute (JGI-PGF)"/>
            <person name="Walter F."/>
            <person name="Albersmeier A."/>
            <person name="Kalinowski J."/>
            <person name="Ruckert C."/>
        </authorList>
    </citation>
    <scope>NUCLEOTIDE SEQUENCE</scope>
    <source>
        <strain evidence="2">KCTC 12343</strain>
    </source>
</reference>
<sequence>MNADFLSPEQIPAVSCNERWHGAIEGLHERLLFGWAFDRERPDSRVVVEICLDGMPCAFAAADAARPDLADMLGVPDGHVPDGGADVCHGFVADLGELPSGARGVLTARIANTDAVLAGALALDNTRSAPVTALSSVVYDGGLRLSGWAIDPADPRRAVTVRALDGHNVVAQAVADIVLPSMRGHVEGPHGFELALPLSLADGKTREIRVVNDSGQALNGSPAFVCCVPGGMAALLPAGSDKLMLEVATMYERLVPRSVPLRAWPEWSTRFDGATAGLEPRPPVSLKAAILITGTADEGVIARTAASLQGQGVIVQAFSSRPFPALLASAMAAGCDVIGCVRAGDTLPAQALVHALEGFALGDAQLVYTDSEQDSRPWFKPAWNADYALATDYPLELLLVRGALLSHLEPPDDQAEFAWSALAAAGALGEQAIVHVPRVLYRMNSPLTDEERGQRARAADRAARMLEPGLQLKALERVPAGLAHAARRVQASLPAGWQDLTVSLVIPTRDRADLLKRCIDSIRRFTAWPKLDIVVIDNGSAEAATLALFAELAAEGVRILPMPGPFNYADLNNRAVALARGDIVGLINNDIEALHDGWLDEIVAQLCRPGIGAVGAKLLWPNGMVQHGGVLLGIGNVAGHFGNLLADGDWGDHGRNQLPLRVSACTAACLFLRRQDYLDVGGMDAQAFPVAFNDVDLCLKLRAKGKAIVWTPFARLLHAESASRGHEDTPQKKARAQREVNEFRRRWGHVIVRDPAYHPALNLDANSHAFGGLAIPPRQRLPRTGSL</sequence>
<dbReference type="Proteomes" id="UP000628442">
    <property type="component" value="Unassembled WGS sequence"/>
</dbReference>
<dbReference type="RefSeq" id="WP_131144311.1">
    <property type="nucleotide sequence ID" value="NZ_BMWV01000020.1"/>
</dbReference>
<accession>A0A411WU42</accession>
<dbReference type="PANTHER" id="PTHR43179">
    <property type="entry name" value="RHAMNOSYLTRANSFERASE WBBL"/>
    <property type="match status" value="1"/>
</dbReference>
<dbReference type="PANTHER" id="PTHR43179:SF7">
    <property type="entry name" value="RHAMNOSYLTRANSFERASE WBBL"/>
    <property type="match status" value="1"/>
</dbReference>
<gene>
    <name evidence="3" type="ORF">EYF70_04375</name>
    <name evidence="2" type="ORF">GCM10007387_55770</name>
</gene>
<evidence type="ECO:0000313" key="4">
    <source>
        <dbReference type="Proteomes" id="UP000292307"/>
    </source>
</evidence>
<evidence type="ECO:0000313" key="2">
    <source>
        <dbReference type="EMBL" id="GGY66348.1"/>
    </source>
</evidence>
<organism evidence="2 5">
    <name type="scientific">Pseudoduganella albidiflava</name>
    <dbReference type="NCBI Taxonomy" id="321983"/>
    <lineage>
        <taxon>Bacteria</taxon>
        <taxon>Pseudomonadati</taxon>
        <taxon>Pseudomonadota</taxon>
        <taxon>Betaproteobacteria</taxon>
        <taxon>Burkholderiales</taxon>
        <taxon>Oxalobacteraceae</taxon>
        <taxon>Telluria group</taxon>
        <taxon>Pseudoduganella</taxon>
    </lineage>
</organism>
<dbReference type="EMBL" id="BMWV01000020">
    <property type="protein sequence ID" value="GGY66348.1"/>
    <property type="molecule type" value="Genomic_DNA"/>
</dbReference>
<reference evidence="2" key="3">
    <citation type="submission" date="2022-12" db="EMBL/GenBank/DDBJ databases">
        <authorList>
            <person name="Sun Q."/>
            <person name="Kim S."/>
        </authorList>
    </citation>
    <scope>NUCLEOTIDE SEQUENCE</scope>
    <source>
        <strain evidence="2">KCTC 12343</strain>
    </source>
</reference>
<dbReference type="CDD" id="cd04186">
    <property type="entry name" value="GT_2_like_c"/>
    <property type="match status" value="1"/>
</dbReference>
<evidence type="ECO:0000313" key="3">
    <source>
        <dbReference type="EMBL" id="QBI00168.1"/>
    </source>
</evidence>
<evidence type="ECO:0000313" key="5">
    <source>
        <dbReference type="Proteomes" id="UP000628442"/>
    </source>
</evidence>
<dbReference type="SUPFAM" id="SSF53448">
    <property type="entry name" value="Nucleotide-diphospho-sugar transferases"/>
    <property type="match status" value="1"/>
</dbReference>
<dbReference type="AlphaFoldDB" id="A0A411WU42"/>
<feature type="domain" description="Glycosyltransferase 2-like" evidence="1">
    <location>
        <begin position="503"/>
        <end position="628"/>
    </location>
</feature>
<dbReference type="EMBL" id="CP036401">
    <property type="protein sequence ID" value="QBI00168.1"/>
    <property type="molecule type" value="Genomic_DNA"/>
</dbReference>
<keyword evidence="4" id="KW-1185">Reference proteome</keyword>